<accession>A0ABU4SI09</accession>
<organism evidence="1 2">
    <name type="scientific">Xenorhabdus littoralis</name>
    <dbReference type="NCBI Taxonomy" id="2582835"/>
    <lineage>
        <taxon>Bacteria</taxon>
        <taxon>Pseudomonadati</taxon>
        <taxon>Pseudomonadota</taxon>
        <taxon>Gammaproteobacteria</taxon>
        <taxon>Enterobacterales</taxon>
        <taxon>Morganellaceae</taxon>
        <taxon>Xenorhabdus</taxon>
    </lineage>
</organism>
<protein>
    <recommendedName>
        <fullName evidence="3">Bacterial Ig-like domain-containing protein</fullName>
    </recommendedName>
</protein>
<comment type="caution">
    <text evidence="1">The sequence shown here is derived from an EMBL/GenBank/DDBJ whole genome shotgun (WGS) entry which is preliminary data.</text>
</comment>
<evidence type="ECO:0008006" key="3">
    <source>
        <dbReference type="Google" id="ProtNLM"/>
    </source>
</evidence>
<sequence>MSITIIPNKNETIDIKNRSLTVKITYSDSVSGNSVPEKKLKWELDSSSAKIAEFHYLTLFTGDKGTTTNILYPLADAKAGDKITFKITDITDSNNEKPLDTITYIYEDVLLSPLVAPLGLLAYSTFSDIADIGITGYFLQLTVKVTDAKPDGTSGNPKKTAKIYFYTHSSAVQFFSDINKNTQLKNDNDLGFQVQTDPQGMATIYLGATMPGIFNITASYYSGSILYKRNVLTQVIFLDTEPGGNLPPLFLPLDIYNVLDLDEYAGNYYPANLPSSLTTNLHFDEERTLGAVIINDQFVKINKLKKLIEGILLAKTHVNTTNDNSIYYLLTNENGDSFSSSVQNFTAVSSTLSIPDPAVSRTLAAPETTVTFVNISAITGDLHLTIPNYTNKAVNDKIHVTVYLNGYKDNSNVKKRNIITYNDIKINKDNLKTEIPITIAQGDLAGYSSDAEGSSGTFQVDYKVIPDVSPNTPVYSNILNLPLSTYYEDMNIE</sequence>
<dbReference type="EMBL" id="VCDP01000010">
    <property type="protein sequence ID" value="MDX7998289.1"/>
    <property type="molecule type" value="Genomic_DNA"/>
</dbReference>
<evidence type="ECO:0000313" key="2">
    <source>
        <dbReference type="Proteomes" id="UP001271640"/>
    </source>
</evidence>
<gene>
    <name evidence="1" type="ORF">FE394_03530</name>
</gene>
<proteinExistence type="predicted"/>
<dbReference type="Proteomes" id="UP001271640">
    <property type="component" value="Unassembled WGS sequence"/>
</dbReference>
<name>A0ABU4SI09_9GAMM</name>
<reference evidence="2" key="1">
    <citation type="journal article" date="2024" name="Toxins">
        <title>Genome Sequence Analysis of Native Xenorhabdus Strains Isolated from Entomopathogenic Nematodes in Argentina.</title>
        <authorList>
            <person name="Palma L."/>
            <person name="Frizzo L."/>
            <person name="Kaiser S."/>
            <person name="Berry C."/>
            <person name="Caballero P."/>
            <person name="Bode H.B."/>
            <person name="Del Valle E.E."/>
        </authorList>
    </citation>
    <scope>NUCLEOTIDE SEQUENCE [LARGE SCALE GENOMIC DNA]</scope>
    <source>
        <strain evidence="2">Reich</strain>
    </source>
</reference>
<evidence type="ECO:0000313" key="1">
    <source>
        <dbReference type="EMBL" id="MDX7998289.1"/>
    </source>
</evidence>
<dbReference type="RefSeq" id="WP_319925030.1">
    <property type="nucleotide sequence ID" value="NZ_VCDP01000010.1"/>
</dbReference>
<keyword evidence="2" id="KW-1185">Reference proteome</keyword>